<sequence length="149" mass="17015">MYLASKDLADLIIDKRGIEDDFSFYTVTDQANVSQPKGLFVPLNEESGELLDAIANGAIAAIWDHRKKLPQYTPNHFPVFFTNDNAEAIREIIKQYNEKLDGEMNSNMEITNFKITNKKLLNENKQTYDIAVILEKLTNKMANTSERRG</sequence>
<dbReference type="Proteomes" id="UP000838308">
    <property type="component" value="Unassembled WGS sequence"/>
</dbReference>
<accession>A0ABN8KJW9</accession>
<evidence type="ECO:0000313" key="1">
    <source>
        <dbReference type="EMBL" id="CAH2713357.1"/>
    </source>
</evidence>
<name>A0ABN8KJW9_9BACI</name>
<dbReference type="RefSeq" id="WP_248733679.1">
    <property type="nucleotide sequence ID" value="NZ_CALBWS010000001.1"/>
</dbReference>
<evidence type="ECO:0000313" key="2">
    <source>
        <dbReference type="Proteomes" id="UP000838308"/>
    </source>
</evidence>
<protein>
    <submittedName>
        <fullName evidence="1">Uncharacterized protein</fullName>
    </submittedName>
</protein>
<reference evidence="1" key="1">
    <citation type="submission" date="2022-04" db="EMBL/GenBank/DDBJ databases">
        <authorList>
            <person name="Criscuolo A."/>
        </authorList>
    </citation>
    <scope>NUCLEOTIDE SEQUENCE</scope>
    <source>
        <strain evidence="1">CIP111895</strain>
    </source>
</reference>
<keyword evidence="2" id="KW-1185">Reference proteome</keyword>
<organism evidence="1 2">
    <name type="scientific">Neobacillus rhizosphaerae</name>
    <dbReference type="NCBI Taxonomy" id="2880965"/>
    <lineage>
        <taxon>Bacteria</taxon>
        <taxon>Bacillati</taxon>
        <taxon>Bacillota</taxon>
        <taxon>Bacilli</taxon>
        <taxon>Bacillales</taxon>
        <taxon>Bacillaceae</taxon>
        <taxon>Neobacillus</taxon>
    </lineage>
</organism>
<comment type="caution">
    <text evidence="1">The sequence shown here is derived from an EMBL/GenBank/DDBJ whole genome shotgun (WGS) entry which is preliminary data.</text>
</comment>
<dbReference type="EMBL" id="CALBWS010000001">
    <property type="protein sequence ID" value="CAH2713357.1"/>
    <property type="molecule type" value="Genomic_DNA"/>
</dbReference>
<proteinExistence type="predicted"/>
<gene>
    <name evidence="1" type="ORF">BACCIP111895_00492</name>
</gene>